<feature type="transmembrane region" description="Helical" evidence="7">
    <location>
        <begin position="92"/>
        <end position="113"/>
    </location>
</feature>
<feature type="transmembrane region" description="Helical" evidence="7">
    <location>
        <begin position="67"/>
        <end position="86"/>
    </location>
</feature>
<keyword evidence="5 7" id="KW-0472">Membrane</keyword>
<feature type="transmembrane region" description="Helical" evidence="7">
    <location>
        <begin position="386"/>
        <end position="406"/>
    </location>
</feature>
<keyword evidence="9" id="KW-1185">Reference proteome</keyword>
<protein>
    <submittedName>
        <fullName evidence="8">AI-2E family transporter</fullName>
    </submittedName>
</protein>
<sequence length="442" mass="48535">MSDPSLTSETAQPEHGHTGRPLHDEPLRRGTSKDRKPQIMPEGNDIGGKGEGLQAGIIRKAMLRHSLSVRDVCILILSLLAVFYTLYFAADIVLPFVFAMVVNLLMIGPMRFLHGRLRIPKPISALLLIIAMFLIVVCIGTAISVPAAAWLTKVPQSLPALQQKLAFLQGPIDSIQRGYLRVVSMMNSSPHHHVSVSAAAASSGSSGAETLRVWGSSFLIGTRAFVGEFFTMLLMLFFLMTEGDSLLRRIVEIMPTYADKRRMVQITTQIERNVSLYLATITIMNLLVGLLNLLQCWLTGMPNPLLWGVLAFLLNYVPIIGPLTGVVVYFCVALISFPSFLMSLLPPAIYLCIHILEGETITPMLLAKRFTLNPVLVMASLLFWDWMWGIGGAFLSVPMLAVFKIFCDHIGALTPIGHVLGGPVRPRSLRTLGPEVKPDMPG</sequence>
<evidence type="ECO:0000256" key="5">
    <source>
        <dbReference type="ARBA" id="ARBA00023136"/>
    </source>
</evidence>
<feature type="transmembrane region" description="Helical" evidence="7">
    <location>
        <begin position="125"/>
        <end position="151"/>
    </location>
</feature>
<evidence type="ECO:0000313" key="9">
    <source>
        <dbReference type="Proteomes" id="UP001523401"/>
    </source>
</evidence>
<gene>
    <name evidence="8" type="ORF">NF685_09350</name>
</gene>
<dbReference type="InterPro" id="IPR002549">
    <property type="entry name" value="AI-2E-like"/>
</dbReference>
<keyword evidence="3 7" id="KW-0812">Transmembrane</keyword>
<proteinExistence type="inferred from homology"/>
<feature type="transmembrane region" description="Helical" evidence="7">
    <location>
        <begin position="306"/>
        <end position="335"/>
    </location>
</feature>
<feature type="compositionally biased region" description="Polar residues" evidence="6">
    <location>
        <begin position="1"/>
        <end position="11"/>
    </location>
</feature>
<dbReference type="Proteomes" id="UP001523401">
    <property type="component" value="Unassembled WGS sequence"/>
</dbReference>
<feature type="compositionally biased region" description="Basic and acidic residues" evidence="6">
    <location>
        <begin position="12"/>
        <end position="37"/>
    </location>
</feature>
<accession>A0ABT1CH90</accession>
<evidence type="ECO:0000256" key="1">
    <source>
        <dbReference type="ARBA" id="ARBA00004141"/>
    </source>
</evidence>
<dbReference type="PANTHER" id="PTHR21716:SF16">
    <property type="entry name" value="BLL1467 PROTEIN"/>
    <property type="match status" value="1"/>
</dbReference>
<feature type="region of interest" description="Disordered" evidence="6">
    <location>
        <begin position="1"/>
        <end position="47"/>
    </location>
</feature>
<evidence type="ECO:0000256" key="4">
    <source>
        <dbReference type="ARBA" id="ARBA00022989"/>
    </source>
</evidence>
<comment type="subcellular location">
    <subcellularLocation>
        <location evidence="1">Membrane</location>
        <topology evidence="1">Multi-pass membrane protein</topology>
    </subcellularLocation>
</comment>
<name>A0ABT1CH90_9PROT</name>
<comment type="caution">
    <text evidence="8">The sequence shown here is derived from an EMBL/GenBank/DDBJ whole genome shotgun (WGS) entry which is preliminary data.</text>
</comment>
<evidence type="ECO:0000256" key="7">
    <source>
        <dbReference type="SAM" id="Phobius"/>
    </source>
</evidence>
<comment type="similarity">
    <text evidence="2">Belongs to the autoinducer-2 exporter (AI-2E) (TC 2.A.86) family.</text>
</comment>
<dbReference type="PANTHER" id="PTHR21716">
    <property type="entry name" value="TRANSMEMBRANE PROTEIN"/>
    <property type="match status" value="1"/>
</dbReference>
<evidence type="ECO:0000256" key="6">
    <source>
        <dbReference type="SAM" id="MobiDB-lite"/>
    </source>
</evidence>
<keyword evidence="4 7" id="KW-1133">Transmembrane helix</keyword>
<dbReference type="Pfam" id="PF01594">
    <property type="entry name" value="AI-2E_transport"/>
    <property type="match status" value="1"/>
</dbReference>
<evidence type="ECO:0000256" key="3">
    <source>
        <dbReference type="ARBA" id="ARBA00022692"/>
    </source>
</evidence>
<dbReference type="EMBL" id="JAMXQU010000006">
    <property type="protein sequence ID" value="MCO6160234.1"/>
    <property type="molecule type" value="Genomic_DNA"/>
</dbReference>
<evidence type="ECO:0000313" key="8">
    <source>
        <dbReference type="EMBL" id="MCO6160234.1"/>
    </source>
</evidence>
<reference evidence="8 9" key="1">
    <citation type="submission" date="2022-06" db="EMBL/GenBank/DDBJ databases">
        <title>Whole-genome of Asaia lannensis strain LMG 27011T.</title>
        <authorList>
            <person name="Sombolestani A."/>
        </authorList>
    </citation>
    <scope>NUCLEOTIDE SEQUENCE [LARGE SCALE GENOMIC DNA]</scope>
    <source>
        <strain evidence="8 9">NBRC 102526</strain>
    </source>
</reference>
<feature type="transmembrane region" description="Helical" evidence="7">
    <location>
        <begin position="274"/>
        <end position="294"/>
    </location>
</feature>
<organism evidence="8 9">
    <name type="scientific">Asaia lannensis NBRC 102526</name>
    <dbReference type="NCBI Taxonomy" id="1307926"/>
    <lineage>
        <taxon>Bacteria</taxon>
        <taxon>Pseudomonadati</taxon>
        <taxon>Pseudomonadota</taxon>
        <taxon>Alphaproteobacteria</taxon>
        <taxon>Acetobacterales</taxon>
        <taxon>Acetobacteraceae</taxon>
        <taxon>Asaia</taxon>
    </lineage>
</organism>
<evidence type="ECO:0000256" key="2">
    <source>
        <dbReference type="ARBA" id="ARBA00009773"/>
    </source>
</evidence>
<feature type="transmembrane region" description="Helical" evidence="7">
    <location>
        <begin position="218"/>
        <end position="239"/>
    </location>
</feature>